<name>A0AA86UZQ7_9EUKA</name>
<keyword evidence="3" id="KW-1185">Reference proteome</keyword>
<accession>A0AA86UZQ7</accession>
<organism evidence="1">
    <name type="scientific">Hexamita inflata</name>
    <dbReference type="NCBI Taxonomy" id="28002"/>
    <lineage>
        <taxon>Eukaryota</taxon>
        <taxon>Metamonada</taxon>
        <taxon>Diplomonadida</taxon>
        <taxon>Hexamitidae</taxon>
        <taxon>Hexamitinae</taxon>
        <taxon>Hexamita</taxon>
    </lineage>
</organism>
<protein>
    <submittedName>
        <fullName evidence="2">Hypothetical_protein</fullName>
    </submittedName>
</protein>
<evidence type="ECO:0000313" key="2">
    <source>
        <dbReference type="EMBL" id="CAL6032462.1"/>
    </source>
</evidence>
<reference evidence="2 3" key="2">
    <citation type="submission" date="2024-07" db="EMBL/GenBank/DDBJ databases">
        <authorList>
            <person name="Akdeniz Z."/>
        </authorList>
    </citation>
    <scope>NUCLEOTIDE SEQUENCE [LARGE SCALE GENOMIC DNA]</scope>
</reference>
<comment type="caution">
    <text evidence="1">The sequence shown here is derived from an EMBL/GenBank/DDBJ whole genome shotgun (WGS) entry which is preliminary data.</text>
</comment>
<gene>
    <name evidence="2" type="ORF">HINF_LOCUS34499</name>
    <name evidence="1" type="ORF">HINF_LOCUS58217</name>
</gene>
<dbReference type="AlphaFoldDB" id="A0AA86UZQ7"/>
<evidence type="ECO:0000313" key="3">
    <source>
        <dbReference type="Proteomes" id="UP001642409"/>
    </source>
</evidence>
<dbReference type="Proteomes" id="UP001642409">
    <property type="component" value="Unassembled WGS sequence"/>
</dbReference>
<proteinExistence type="predicted"/>
<sequence length="100" mass="11965">MYYLEVKKLFYNLDPNYSVNVLHAILSIFRCQIRIKLNQFTLQNRIKFIQRKVNTNLNGTQQLQTGNKLERTMNNVHQSQIQFTSNVVHLFQQLNQFGFE</sequence>
<reference evidence="1" key="1">
    <citation type="submission" date="2023-06" db="EMBL/GenBank/DDBJ databases">
        <authorList>
            <person name="Kurt Z."/>
        </authorList>
    </citation>
    <scope>NUCLEOTIDE SEQUENCE</scope>
</reference>
<evidence type="ECO:0000313" key="1">
    <source>
        <dbReference type="EMBL" id="CAI9970572.1"/>
    </source>
</evidence>
<dbReference type="EMBL" id="CAXDID020000122">
    <property type="protein sequence ID" value="CAL6032462.1"/>
    <property type="molecule type" value="Genomic_DNA"/>
</dbReference>
<dbReference type="EMBL" id="CATOUU010001074">
    <property type="protein sequence ID" value="CAI9970572.1"/>
    <property type="molecule type" value="Genomic_DNA"/>
</dbReference>